<evidence type="ECO:0008006" key="3">
    <source>
        <dbReference type="Google" id="ProtNLM"/>
    </source>
</evidence>
<name>A0ABV2ZU40_9ACTN</name>
<organism evidence="1 2">
    <name type="scientific">Streptomyces sp. 900129855</name>
    <dbReference type="NCBI Taxonomy" id="3155129"/>
    <lineage>
        <taxon>Bacteria</taxon>
        <taxon>Bacillati</taxon>
        <taxon>Actinomycetota</taxon>
        <taxon>Actinomycetes</taxon>
        <taxon>Kitasatosporales</taxon>
        <taxon>Streptomycetaceae</taxon>
        <taxon>Streptomyces</taxon>
    </lineage>
</organism>
<protein>
    <recommendedName>
        <fullName evidence="3">Secreted protein</fullName>
    </recommendedName>
</protein>
<comment type="caution">
    <text evidence="1">The sequence shown here is derived from an EMBL/GenBank/DDBJ whole genome shotgun (WGS) entry which is preliminary data.</text>
</comment>
<dbReference type="Proteomes" id="UP001550739">
    <property type="component" value="Unassembled WGS sequence"/>
</dbReference>
<keyword evidence="2" id="KW-1185">Reference proteome</keyword>
<dbReference type="RefSeq" id="WP_334578507.1">
    <property type="nucleotide sequence ID" value="NZ_JBEZVE010000023.1"/>
</dbReference>
<proteinExistence type="predicted"/>
<evidence type="ECO:0000313" key="1">
    <source>
        <dbReference type="EMBL" id="MEU3785793.1"/>
    </source>
</evidence>
<evidence type="ECO:0000313" key="2">
    <source>
        <dbReference type="Proteomes" id="UP001550739"/>
    </source>
</evidence>
<gene>
    <name evidence="1" type="ORF">AB0E89_35520</name>
</gene>
<reference evidence="1 2" key="1">
    <citation type="submission" date="2024-06" db="EMBL/GenBank/DDBJ databases">
        <title>The Natural Products Discovery Center: Release of the First 8490 Sequenced Strains for Exploring Actinobacteria Biosynthetic Diversity.</title>
        <authorList>
            <person name="Kalkreuter E."/>
            <person name="Kautsar S.A."/>
            <person name="Yang D."/>
            <person name="Bader C.D."/>
            <person name="Teijaro C.N."/>
            <person name="Fluegel L."/>
            <person name="Davis C.M."/>
            <person name="Simpson J.R."/>
            <person name="Lauterbach L."/>
            <person name="Steele A.D."/>
            <person name="Gui C."/>
            <person name="Meng S."/>
            <person name="Li G."/>
            <person name="Viehrig K."/>
            <person name="Ye F."/>
            <person name="Su P."/>
            <person name="Kiefer A.F."/>
            <person name="Nichols A."/>
            <person name="Cepeda A.J."/>
            <person name="Yan W."/>
            <person name="Fan B."/>
            <person name="Jiang Y."/>
            <person name="Adhikari A."/>
            <person name="Zheng C.-J."/>
            <person name="Schuster L."/>
            <person name="Cowan T.M."/>
            <person name="Smanski M.J."/>
            <person name="Chevrette M.G."/>
            <person name="De Carvalho L.P.S."/>
            <person name="Shen B."/>
        </authorList>
    </citation>
    <scope>NUCLEOTIDE SEQUENCE [LARGE SCALE GENOMIC DNA]</scope>
    <source>
        <strain evidence="1 2">NPDC033843</strain>
    </source>
</reference>
<dbReference type="EMBL" id="JBEZVE010000023">
    <property type="protein sequence ID" value="MEU3785793.1"/>
    <property type="molecule type" value="Genomic_DNA"/>
</dbReference>
<sequence>MPDLGFLVAALTGATAILASWVGNRGSTRAAKIQAETARAAQQAENVRASRRSAYVQVVHKSHLVGDSFLGVLPAVELTDPAARTAALREVLRQHLRLHAEMTLAIHTANLEGPDEVSLAAARLEAASKDVYLAVEAMAKASAVYSPDYDTTYHAFWDALRGFIAAARASIRDARQ</sequence>
<accession>A0ABV2ZU40</accession>